<evidence type="ECO:0008006" key="5">
    <source>
        <dbReference type="Google" id="ProtNLM"/>
    </source>
</evidence>
<protein>
    <recommendedName>
        <fullName evidence="5">Transmembrane protein</fullName>
    </recommendedName>
</protein>
<name>A0ABD1ZAS3_9MARC</name>
<keyword evidence="1" id="KW-0472">Membrane</keyword>
<feature type="transmembrane region" description="Helical" evidence="1">
    <location>
        <begin position="352"/>
        <end position="372"/>
    </location>
</feature>
<dbReference type="AlphaFoldDB" id="A0ABD1ZAS3"/>
<gene>
    <name evidence="3" type="ORF">R1flu_012378</name>
</gene>
<accession>A0ABD1ZAS3</accession>
<dbReference type="Proteomes" id="UP001605036">
    <property type="component" value="Unassembled WGS sequence"/>
</dbReference>
<keyword evidence="2" id="KW-0732">Signal</keyword>
<keyword evidence="1" id="KW-0812">Transmembrane</keyword>
<proteinExistence type="predicted"/>
<evidence type="ECO:0000256" key="1">
    <source>
        <dbReference type="SAM" id="Phobius"/>
    </source>
</evidence>
<evidence type="ECO:0000256" key="2">
    <source>
        <dbReference type="SAM" id="SignalP"/>
    </source>
</evidence>
<keyword evidence="4" id="KW-1185">Reference proteome</keyword>
<dbReference type="EMBL" id="JBHFFA010000002">
    <property type="protein sequence ID" value="KAL2644791.1"/>
    <property type="molecule type" value="Genomic_DNA"/>
</dbReference>
<feature type="chain" id="PRO_5044818309" description="Transmembrane protein" evidence="2">
    <location>
        <begin position="30"/>
        <end position="397"/>
    </location>
</feature>
<evidence type="ECO:0000313" key="3">
    <source>
        <dbReference type="EMBL" id="KAL2644791.1"/>
    </source>
</evidence>
<keyword evidence="1" id="KW-1133">Transmembrane helix</keyword>
<comment type="caution">
    <text evidence="3">The sequence shown here is derived from an EMBL/GenBank/DDBJ whole genome shotgun (WGS) entry which is preliminary data.</text>
</comment>
<sequence length="397" mass="42789">MRIRPTIKHATYSLLSLLLSLWAVRFTHAVPPADDWSSIEKLENALRASTLLPLSSQKLILSKIGDALVAVGGGPRCNVFGGPDSCVSVPENSDYARFCKTASNLVDCAFEMEALEGIHKDPDAVMKDRLTNDNGDPPCPTCYAALHKFWCAQTVPACGTFDKVVDEILPMISSVALKKVTPVVAVQSAVPRMLQAASLGLPCRNMCNAITQTCGCDHPATFGEVMTSIHARNSDGFNTNMSSTTAEELFQNIWDKPVCDLFAEDTMPGFVGVCDVPAEESKCGWCSKKNHPSHIHEQIVAQIAQSFSGIMQGGLETILSEAGGPKYKGSFDSWNWDQQGGSNGSKNHGHTGVVTVLLLLLAVAIAALFGAIKLQRNRQQSSQYIDLTSMGYTPPVL</sequence>
<feature type="signal peptide" evidence="2">
    <location>
        <begin position="1"/>
        <end position="29"/>
    </location>
</feature>
<reference evidence="3 4" key="1">
    <citation type="submission" date="2024-09" db="EMBL/GenBank/DDBJ databases">
        <title>Chromosome-scale assembly of Riccia fluitans.</title>
        <authorList>
            <person name="Paukszto L."/>
            <person name="Sawicki J."/>
            <person name="Karawczyk K."/>
            <person name="Piernik-Szablinska J."/>
            <person name="Szczecinska M."/>
            <person name="Mazdziarz M."/>
        </authorList>
    </citation>
    <scope>NUCLEOTIDE SEQUENCE [LARGE SCALE GENOMIC DNA]</scope>
    <source>
        <strain evidence="3">Rf_01</strain>
        <tissue evidence="3">Aerial parts of the thallus</tissue>
    </source>
</reference>
<organism evidence="3 4">
    <name type="scientific">Riccia fluitans</name>
    <dbReference type="NCBI Taxonomy" id="41844"/>
    <lineage>
        <taxon>Eukaryota</taxon>
        <taxon>Viridiplantae</taxon>
        <taxon>Streptophyta</taxon>
        <taxon>Embryophyta</taxon>
        <taxon>Marchantiophyta</taxon>
        <taxon>Marchantiopsida</taxon>
        <taxon>Marchantiidae</taxon>
        <taxon>Marchantiales</taxon>
        <taxon>Ricciaceae</taxon>
        <taxon>Riccia</taxon>
    </lineage>
</organism>
<evidence type="ECO:0000313" key="4">
    <source>
        <dbReference type="Proteomes" id="UP001605036"/>
    </source>
</evidence>